<protein>
    <submittedName>
        <fullName evidence="7">Cytochrome-P450</fullName>
    </submittedName>
</protein>
<keyword evidence="6" id="KW-0472">Membrane</keyword>
<organism evidence="7 8">
    <name type="scientific">Teratosphaeria destructans</name>
    <dbReference type="NCBI Taxonomy" id="418781"/>
    <lineage>
        <taxon>Eukaryota</taxon>
        <taxon>Fungi</taxon>
        <taxon>Dikarya</taxon>
        <taxon>Ascomycota</taxon>
        <taxon>Pezizomycotina</taxon>
        <taxon>Dothideomycetes</taxon>
        <taxon>Dothideomycetidae</taxon>
        <taxon>Mycosphaerellales</taxon>
        <taxon>Teratosphaeriaceae</taxon>
        <taxon>Teratosphaeria</taxon>
    </lineage>
</organism>
<dbReference type="Proteomes" id="UP001138500">
    <property type="component" value="Unassembled WGS sequence"/>
</dbReference>
<dbReference type="PANTHER" id="PTHR24305">
    <property type="entry name" value="CYTOCHROME P450"/>
    <property type="match status" value="1"/>
</dbReference>
<dbReference type="InterPro" id="IPR002401">
    <property type="entry name" value="Cyt_P450_E_grp-I"/>
</dbReference>
<name>A0A9W7W6A6_9PEZI</name>
<dbReference type="GO" id="GO:0020037">
    <property type="term" value="F:heme binding"/>
    <property type="evidence" value="ECO:0007669"/>
    <property type="project" value="InterPro"/>
</dbReference>
<keyword evidence="6" id="KW-1133">Transmembrane helix</keyword>
<evidence type="ECO:0000313" key="7">
    <source>
        <dbReference type="EMBL" id="KAH9844682.1"/>
    </source>
</evidence>
<keyword evidence="4 5" id="KW-0349">Heme</keyword>
<dbReference type="EMBL" id="RIBY02000247">
    <property type="protein sequence ID" value="KAH9844682.1"/>
    <property type="molecule type" value="Genomic_DNA"/>
</dbReference>
<dbReference type="PROSITE" id="PS00086">
    <property type="entry name" value="CYTOCHROME_P450"/>
    <property type="match status" value="1"/>
</dbReference>
<dbReference type="InterPro" id="IPR050121">
    <property type="entry name" value="Cytochrome_P450_monoxygenase"/>
</dbReference>
<keyword evidence="2 4" id="KW-0479">Metal-binding</keyword>
<evidence type="ECO:0000256" key="5">
    <source>
        <dbReference type="RuleBase" id="RU000461"/>
    </source>
</evidence>
<feature type="transmembrane region" description="Helical" evidence="6">
    <location>
        <begin position="12"/>
        <end position="38"/>
    </location>
</feature>
<dbReference type="InterPro" id="IPR001128">
    <property type="entry name" value="Cyt_P450"/>
</dbReference>
<dbReference type="InterPro" id="IPR017972">
    <property type="entry name" value="Cyt_P450_CS"/>
</dbReference>
<evidence type="ECO:0000256" key="3">
    <source>
        <dbReference type="ARBA" id="ARBA00023004"/>
    </source>
</evidence>
<keyword evidence="6" id="KW-0812">Transmembrane</keyword>
<dbReference type="CDD" id="cd11062">
    <property type="entry name" value="CYP58-like"/>
    <property type="match status" value="1"/>
</dbReference>
<evidence type="ECO:0000256" key="2">
    <source>
        <dbReference type="ARBA" id="ARBA00022723"/>
    </source>
</evidence>
<keyword evidence="8" id="KW-1185">Reference proteome</keyword>
<reference evidence="7 8" key="1">
    <citation type="journal article" date="2018" name="IMA Fungus">
        <title>IMA Genome-F 10: Nine draft genome sequences of Claviceps purpurea s.lat., including C. arundinis, C. humidiphila, and C. cf. spartinae, pseudomolecules for the pitch canker pathogen Fusarium circinatum, draft genome of Davidsoniella eucalypti, Grosmannia galeiformis, Quambalaria eucalypti, and Teratosphaeria destructans.</title>
        <authorList>
            <person name="Wingfield B.D."/>
            <person name="Liu M."/>
            <person name="Nguyen H.D."/>
            <person name="Lane F.A."/>
            <person name="Morgan S.W."/>
            <person name="De Vos L."/>
            <person name="Wilken P.M."/>
            <person name="Duong T.A."/>
            <person name="Aylward J."/>
            <person name="Coetzee M.P."/>
            <person name="Dadej K."/>
            <person name="De Beer Z.W."/>
            <person name="Findlay W."/>
            <person name="Havenga M."/>
            <person name="Kolarik M."/>
            <person name="Menzies J.G."/>
            <person name="Naidoo K."/>
            <person name="Pochopski O."/>
            <person name="Shoukouhi P."/>
            <person name="Santana Q.C."/>
            <person name="Seifert K.A."/>
            <person name="Soal N."/>
            <person name="Steenkamp E.T."/>
            <person name="Tatham C.T."/>
            <person name="van der Nest M.A."/>
            <person name="Wingfield M.J."/>
        </authorList>
    </citation>
    <scope>NUCLEOTIDE SEQUENCE [LARGE SCALE GENOMIC DNA]</scope>
    <source>
        <strain evidence="7">CMW44962</strain>
    </source>
</reference>
<dbReference type="AlphaFoldDB" id="A0A9W7W6A6"/>
<dbReference type="InterPro" id="IPR036396">
    <property type="entry name" value="Cyt_P450_sf"/>
</dbReference>
<comment type="similarity">
    <text evidence="5">Belongs to the cytochrome P450 family.</text>
</comment>
<evidence type="ECO:0000256" key="6">
    <source>
        <dbReference type="SAM" id="Phobius"/>
    </source>
</evidence>
<dbReference type="PRINTS" id="PR00385">
    <property type="entry name" value="P450"/>
</dbReference>
<accession>A0A9W7W6A6</accession>
<dbReference type="GO" id="GO:0016705">
    <property type="term" value="F:oxidoreductase activity, acting on paired donors, with incorporation or reduction of molecular oxygen"/>
    <property type="evidence" value="ECO:0007669"/>
    <property type="project" value="InterPro"/>
</dbReference>
<sequence length="506" mass="56214">MLSGRIELPGSPLLQSLIIVILFGVGWKVVTTIYNLYFHPLSKFPGPRAAAISEGWLYNLSRSGKQEPTFEQLHKDYNTRALRIAPNELHITDVSLYKTIYSQSKPYPKNEAFYDAFNIKDTIFGGTDPTVHKERRRRLNPFFAKSGILKIEGAIWEHVESLHRRLETLSRNGRPIMALNAFRCLTIDIISKFAFASAKGLVEDSDDNFYNKYLDTFDAAVVVIWDSMFNPTVRTIGNALPKSIISSISKEIDLMIKLQDEGRKSYEDYKTLAQSEAPVIFDCMNDLPDEPVAKEAIDILVAGSDTTAFTLAAGVWHITRDPTIKEKLAQALREAVPNTSQPPSLSQLESIPYLMACVQESLRIAIAVPGRLPRVVPGGGADPLLVDGKVVPPGTIVGMSAYTMHNDEETWGADARRFHPERWLGESGKSLASSLVTFSKGARNCIGQTLAMAELTLALFMVYRNFEVELDAGCADPLRTLDMFSRQIEGGGVVLRMKPVREGRNA</sequence>
<dbReference type="OrthoDB" id="3945418at2759"/>
<comment type="cofactor">
    <cofactor evidence="1 4">
        <name>heme</name>
        <dbReference type="ChEBI" id="CHEBI:30413"/>
    </cofactor>
</comment>
<dbReference type="GO" id="GO:0005506">
    <property type="term" value="F:iron ion binding"/>
    <property type="evidence" value="ECO:0007669"/>
    <property type="project" value="InterPro"/>
</dbReference>
<evidence type="ECO:0000256" key="1">
    <source>
        <dbReference type="ARBA" id="ARBA00001971"/>
    </source>
</evidence>
<dbReference type="SUPFAM" id="SSF48264">
    <property type="entry name" value="Cytochrome P450"/>
    <property type="match status" value="1"/>
</dbReference>
<comment type="caution">
    <text evidence="7">The sequence shown here is derived from an EMBL/GenBank/DDBJ whole genome shotgun (WGS) entry which is preliminary data.</text>
</comment>
<gene>
    <name evidence="7" type="ORF">Tdes44962_MAKER07155</name>
</gene>
<proteinExistence type="inferred from homology"/>
<dbReference type="PANTHER" id="PTHR24305:SF234">
    <property type="entry name" value="CYTOCHROME P450"/>
    <property type="match status" value="1"/>
</dbReference>
<evidence type="ECO:0000313" key="8">
    <source>
        <dbReference type="Proteomes" id="UP001138500"/>
    </source>
</evidence>
<dbReference type="GO" id="GO:0004497">
    <property type="term" value="F:monooxygenase activity"/>
    <property type="evidence" value="ECO:0007669"/>
    <property type="project" value="UniProtKB-KW"/>
</dbReference>
<evidence type="ECO:0000256" key="4">
    <source>
        <dbReference type="PIRSR" id="PIRSR602401-1"/>
    </source>
</evidence>
<dbReference type="PRINTS" id="PR00463">
    <property type="entry name" value="EP450I"/>
</dbReference>
<keyword evidence="3 4" id="KW-0408">Iron</keyword>
<keyword evidence="5" id="KW-0560">Oxidoreductase</keyword>
<reference evidence="7 8" key="2">
    <citation type="journal article" date="2021" name="Curr. Genet.">
        <title>Genetic response to nitrogen starvation in the aggressive Eucalyptus foliar pathogen Teratosphaeria destructans.</title>
        <authorList>
            <person name="Havenga M."/>
            <person name="Wingfield B.D."/>
            <person name="Wingfield M.J."/>
            <person name="Dreyer L.L."/>
            <person name="Roets F."/>
            <person name="Aylward J."/>
        </authorList>
    </citation>
    <scope>NUCLEOTIDE SEQUENCE [LARGE SCALE GENOMIC DNA]</scope>
    <source>
        <strain evidence="7">CMW44962</strain>
    </source>
</reference>
<dbReference type="Gene3D" id="1.10.630.10">
    <property type="entry name" value="Cytochrome P450"/>
    <property type="match status" value="1"/>
</dbReference>
<dbReference type="Pfam" id="PF00067">
    <property type="entry name" value="p450"/>
    <property type="match status" value="1"/>
</dbReference>
<feature type="binding site" description="axial binding residue" evidence="4">
    <location>
        <position position="445"/>
    </location>
    <ligand>
        <name>heme</name>
        <dbReference type="ChEBI" id="CHEBI:30413"/>
    </ligand>
    <ligandPart>
        <name>Fe</name>
        <dbReference type="ChEBI" id="CHEBI:18248"/>
    </ligandPart>
</feature>
<keyword evidence="5" id="KW-0503">Monooxygenase</keyword>